<keyword evidence="1" id="KW-0812">Transmembrane</keyword>
<keyword evidence="1" id="KW-1133">Transmembrane helix</keyword>
<dbReference type="HOGENOM" id="CLU_1891825_0_0_9"/>
<dbReference type="Proteomes" id="UP000003744">
    <property type="component" value="Unassembled WGS sequence"/>
</dbReference>
<organism evidence="2 3">
    <name type="scientific">Anaerococcus tetradius ATCC 35098</name>
    <dbReference type="NCBI Taxonomy" id="525255"/>
    <lineage>
        <taxon>Bacteria</taxon>
        <taxon>Bacillati</taxon>
        <taxon>Bacillota</taxon>
        <taxon>Tissierellia</taxon>
        <taxon>Tissierellales</taxon>
        <taxon>Peptoniphilaceae</taxon>
        <taxon>Anaerococcus</taxon>
    </lineage>
</organism>
<proteinExistence type="predicted"/>
<sequence length="134" mass="15279">MDRSPGFGSIATNFFALLRLAFALAPSLKDLTLLITITRWPILQKVRHQTLVLCLLVGARFQVLFHSPFGVLFTFPSRYLFAIGHMLVFSLRGWSPCLHNGFLVSGATFLPGLFSFRLQDFHFLWFIFPNDLTN</sequence>
<evidence type="ECO:0000313" key="2">
    <source>
        <dbReference type="EMBL" id="EEI82387.1"/>
    </source>
</evidence>
<evidence type="ECO:0000256" key="1">
    <source>
        <dbReference type="SAM" id="Phobius"/>
    </source>
</evidence>
<accession>C2CJ67</accession>
<gene>
    <name evidence="2" type="ORF">HMPREF0077_1527</name>
</gene>
<dbReference type="AlphaFoldDB" id="C2CJ67"/>
<evidence type="ECO:0000313" key="3">
    <source>
        <dbReference type="Proteomes" id="UP000003744"/>
    </source>
</evidence>
<reference evidence="2 3" key="1">
    <citation type="submission" date="2009-01" db="EMBL/GenBank/DDBJ databases">
        <authorList>
            <person name="Qin X."/>
            <person name="Bachman B."/>
            <person name="Battles P."/>
            <person name="Bell A."/>
            <person name="Bess C."/>
            <person name="Bickham C."/>
            <person name="Chaboub L."/>
            <person name="Chen D."/>
            <person name="Coyle M."/>
            <person name="Deiros D.R."/>
            <person name="Dinh H."/>
            <person name="Forbes L."/>
            <person name="Fowler G."/>
            <person name="Francisco L."/>
            <person name="Fu Q."/>
            <person name="Gubbala S."/>
            <person name="Hale W."/>
            <person name="Han Y."/>
            <person name="Hemphill L."/>
            <person name="Highlander S.K."/>
            <person name="Hirani K."/>
            <person name="Hogues M."/>
            <person name="Jackson L."/>
            <person name="Jakkamsetti A."/>
            <person name="Javaid M."/>
            <person name="Jiang H."/>
            <person name="Korchina V."/>
            <person name="Kovar C."/>
            <person name="Lara F."/>
            <person name="Lee S."/>
            <person name="Mata R."/>
            <person name="Mathew T."/>
            <person name="Moen C."/>
            <person name="Morales K."/>
            <person name="Munidasa M."/>
            <person name="Nazareth L."/>
            <person name="Ngo R."/>
            <person name="Nguyen L."/>
            <person name="Okwuonu G."/>
            <person name="Ongeri F."/>
            <person name="Patil S."/>
            <person name="Petrosino J."/>
            <person name="Pham C."/>
            <person name="Pham P."/>
            <person name="Pu L.-L."/>
            <person name="Puazo M."/>
            <person name="Raj R."/>
            <person name="Reid J."/>
            <person name="Rouhana J."/>
            <person name="Saada N."/>
            <person name="Shang Y."/>
            <person name="Simmons D."/>
            <person name="Thornton R."/>
            <person name="Warren J."/>
            <person name="Weissenberger G."/>
            <person name="Zhang J."/>
            <person name="Zhang L."/>
            <person name="Zhou C."/>
            <person name="Zhu D."/>
            <person name="Muzny D."/>
            <person name="Worley K."/>
            <person name="Gibbs R."/>
        </authorList>
    </citation>
    <scope>NUCLEOTIDE SEQUENCE [LARGE SCALE GENOMIC DNA]</scope>
    <source>
        <strain evidence="2 3">ATCC 35098</strain>
    </source>
</reference>
<feature type="transmembrane region" description="Helical" evidence="1">
    <location>
        <begin position="46"/>
        <end position="63"/>
    </location>
</feature>
<name>C2CJ67_9FIRM</name>
<keyword evidence="1" id="KW-0472">Membrane</keyword>
<dbReference type="EMBL" id="ACGC01000104">
    <property type="protein sequence ID" value="EEI82387.1"/>
    <property type="molecule type" value="Genomic_DNA"/>
</dbReference>
<dbReference type="AntiFam" id="ANF00024">
    <property type="entry name" value="Antisense to 23S rRNA"/>
</dbReference>
<dbReference type="eggNOG" id="ENOG5032V2Y">
    <property type="taxonomic scope" value="Bacteria"/>
</dbReference>
<protein>
    <submittedName>
        <fullName evidence="2">Uncharacterized protein</fullName>
    </submittedName>
</protein>
<comment type="caution">
    <text evidence="2">The sequence shown here is derived from an EMBL/GenBank/DDBJ whole genome shotgun (WGS) entry which is preliminary data.</text>
</comment>